<evidence type="ECO:0000256" key="2">
    <source>
        <dbReference type="ARBA" id="ARBA00023125"/>
    </source>
</evidence>
<feature type="region of interest" description="Disordered" evidence="5">
    <location>
        <begin position="270"/>
        <end position="289"/>
    </location>
</feature>
<feature type="compositionally biased region" description="Low complexity" evidence="5">
    <location>
        <begin position="37"/>
        <end position="80"/>
    </location>
</feature>
<dbReference type="SUPFAM" id="SSF46689">
    <property type="entry name" value="Homeodomain-like"/>
    <property type="match status" value="1"/>
</dbReference>
<name>A0ABP5MBW5_9ACTN</name>
<dbReference type="InterPro" id="IPR036271">
    <property type="entry name" value="Tet_transcr_reg_TetR-rel_C_sf"/>
</dbReference>
<accession>A0ABP5MBW5</accession>
<comment type="caution">
    <text evidence="7">The sequence shown here is derived from an EMBL/GenBank/DDBJ whole genome shotgun (WGS) entry which is preliminary data.</text>
</comment>
<dbReference type="InterPro" id="IPR009057">
    <property type="entry name" value="Homeodomain-like_sf"/>
</dbReference>
<reference evidence="8" key="1">
    <citation type="journal article" date="2019" name="Int. J. Syst. Evol. Microbiol.">
        <title>The Global Catalogue of Microorganisms (GCM) 10K type strain sequencing project: providing services to taxonomists for standard genome sequencing and annotation.</title>
        <authorList>
            <consortium name="The Broad Institute Genomics Platform"/>
            <consortium name="The Broad Institute Genome Sequencing Center for Infectious Disease"/>
            <person name="Wu L."/>
            <person name="Ma J."/>
        </authorList>
    </citation>
    <scope>NUCLEOTIDE SEQUENCE [LARGE SCALE GENOMIC DNA]</scope>
    <source>
        <strain evidence="8">JCM 13850</strain>
    </source>
</reference>
<feature type="DNA-binding region" description="H-T-H motif" evidence="4">
    <location>
        <begin position="222"/>
        <end position="241"/>
    </location>
</feature>
<dbReference type="InterPro" id="IPR050109">
    <property type="entry name" value="HTH-type_TetR-like_transc_reg"/>
</dbReference>
<evidence type="ECO:0000256" key="4">
    <source>
        <dbReference type="PROSITE-ProRule" id="PRU00335"/>
    </source>
</evidence>
<dbReference type="PANTHER" id="PTHR30055:SF234">
    <property type="entry name" value="HTH-TYPE TRANSCRIPTIONAL REGULATOR BETI"/>
    <property type="match status" value="1"/>
</dbReference>
<dbReference type="EMBL" id="BAAAMR010000155">
    <property type="protein sequence ID" value="GAA2168333.1"/>
    <property type="molecule type" value="Genomic_DNA"/>
</dbReference>
<evidence type="ECO:0000256" key="1">
    <source>
        <dbReference type="ARBA" id="ARBA00023015"/>
    </source>
</evidence>
<evidence type="ECO:0000256" key="5">
    <source>
        <dbReference type="SAM" id="MobiDB-lite"/>
    </source>
</evidence>
<keyword evidence="1" id="KW-0805">Transcription regulation</keyword>
<dbReference type="InterPro" id="IPR001647">
    <property type="entry name" value="HTH_TetR"/>
</dbReference>
<protein>
    <recommendedName>
        <fullName evidence="6">HTH tetR-type domain-containing protein</fullName>
    </recommendedName>
</protein>
<dbReference type="Proteomes" id="UP001501020">
    <property type="component" value="Unassembled WGS sequence"/>
</dbReference>
<dbReference type="PROSITE" id="PS50977">
    <property type="entry name" value="HTH_TETR_2"/>
    <property type="match status" value="1"/>
</dbReference>
<keyword evidence="8" id="KW-1185">Reference proteome</keyword>
<proteinExistence type="predicted"/>
<dbReference type="Pfam" id="PF00440">
    <property type="entry name" value="TetR_N"/>
    <property type="match status" value="1"/>
</dbReference>
<evidence type="ECO:0000313" key="7">
    <source>
        <dbReference type="EMBL" id="GAA2168333.1"/>
    </source>
</evidence>
<evidence type="ECO:0000256" key="3">
    <source>
        <dbReference type="ARBA" id="ARBA00023163"/>
    </source>
</evidence>
<sequence length="384" mass="39775">MNDAHGDLRPEGDPTDASDTRSPRPPSGGSPTPSAPPTETTASTGTATLPGGPAGGSDRPAPAGGTTTTPSASTAVPSGSRAVHAETAGRRTPLAETSPGRDTGGAIATTTRPGDVSPLAEESGEPSPRATVPPARVGEPEDGSLPTGMPGGTPPPGFGGGPLTREPRTFQPGTGQGGRQPARGTAPGGQVSARQERREQTRTALLSAAERLWAERGIHGASLDDIAAAAGLTKGAVYSNFAGKTDLLLALLERFTSDRLGTDVCDELRSADQSRDEDERTGRGAARDGSDDRARRLALLLVEFWLYGMRDYAAGWRIADWYAERRAHMASELRDVDGIAPSERAALAMALDFGLAFQHLLDPDRVPADLYSTGIDLMLGRAAS</sequence>
<evidence type="ECO:0000313" key="8">
    <source>
        <dbReference type="Proteomes" id="UP001501020"/>
    </source>
</evidence>
<organism evidence="7 8">
    <name type="scientific">Actinomadura napierensis</name>
    <dbReference type="NCBI Taxonomy" id="267854"/>
    <lineage>
        <taxon>Bacteria</taxon>
        <taxon>Bacillati</taxon>
        <taxon>Actinomycetota</taxon>
        <taxon>Actinomycetes</taxon>
        <taxon>Streptosporangiales</taxon>
        <taxon>Thermomonosporaceae</taxon>
        <taxon>Actinomadura</taxon>
    </lineage>
</organism>
<feature type="region of interest" description="Disordered" evidence="5">
    <location>
        <begin position="1"/>
        <end position="200"/>
    </location>
</feature>
<keyword evidence="3" id="KW-0804">Transcription</keyword>
<dbReference type="Gene3D" id="1.10.357.10">
    <property type="entry name" value="Tetracycline Repressor, domain 2"/>
    <property type="match status" value="1"/>
</dbReference>
<feature type="compositionally biased region" description="Pro residues" evidence="5">
    <location>
        <begin position="23"/>
        <end position="36"/>
    </location>
</feature>
<feature type="compositionally biased region" description="Basic and acidic residues" evidence="5">
    <location>
        <begin position="1"/>
        <end position="22"/>
    </location>
</feature>
<gene>
    <name evidence="7" type="ORF">GCM10009727_89690</name>
</gene>
<dbReference type="RefSeq" id="WP_344283121.1">
    <property type="nucleotide sequence ID" value="NZ_BAAAMR010000155.1"/>
</dbReference>
<keyword evidence="2 4" id="KW-0238">DNA-binding</keyword>
<dbReference type="PRINTS" id="PR00455">
    <property type="entry name" value="HTHTETR"/>
</dbReference>
<evidence type="ECO:0000259" key="6">
    <source>
        <dbReference type="PROSITE" id="PS50977"/>
    </source>
</evidence>
<dbReference type="PANTHER" id="PTHR30055">
    <property type="entry name" value="HTH-TYPE TRANSCRIPTIONAL REGULATOR RUTR"/>
    <property type="match status" value="1"/>
</dbReference>
<dbReference type="SUPFAM" id="SSF48498">
    <property type="entry name" value="Tetracyclin repressor-like, C-terminal domain"/>
    <property type="match status" value="1"/>
</dbReference>
<feature type="domain" description="HTH tetR-type" evidence="6">
    <location>
        <begin position="199"/>
        <end position="259"/>
    </location>
</feature>